<dbReference type="Gene3D" id="3.40.50.970">
    <property type="match status" value="2"/>
</dbReference>
<dbReference type="Pfam" id="PF00205">
    <property type="entry name" value="TPP_enzyme_M"/>
    <property type="match status" value="1"/>
</dbReference>
<dbReference type="NCBIfam" id="NF006591">
    <property type="entry name" value="PRK09124.1"/>
    <property type="match status" value="1"/>
</dbReference>
<evidence type="ECO:0000313" key="8">
    <source>
        <dbReference type="Proteomes" id="UP001500604"/>
    </source>
</evidence>
<feature type="domain" description="Thiamine pyrophosphate enzyme TPP-binding" evidence="5">
    <location>
        <begin position="379"/>
        <end position="525"/>
    </location>
</feature>
<dbReference type="Pfam" id="PF02775">
    <property type="entry name" value="TPP_enzyme_C"/>
    <property type="match status" value="1"/>
</dbReference>
<evidence type="ECO:0000259" key="6">
    <source>
        <dbReference type="Pfam" id="PF02776"/>
    </source>
</evidence>
<evidence type="ECO:0000259" key="4">
    <source>
        <dbReference type="Pfam" id="PF00205"/>
    </source>
</evidence>
<dbReference type="SUPFAM" id="SSF52518">
    <property type="entry name" value="Thiamin diphosphate-binding fold (THDP-binding)"/>
    <property type="match status" value="2"/>
</dbReference>
<proteinExistence type="inferred from homology"/>
<dbReference type="InterPro" id="IPR047211">
    <property type="entry name" value="POXB-like"/>
</dbReference>
<dbReference type="CDD" id="cd02014">
    <property type="entry name" value="TPP_POX"/>
    <property type="match status" value="1"/>
</dbReference>
<dbReference type="InterPro" id="IPR012001">
    <property type="entry name" value="Thiamin_PyroP_enz_TPP-bd_dom"/>
</dbReference>
<feature type="domain" description="Thiamine pyrophosphate enzyme N-terminal TPP-binding" evidence="6">
    <location>
        <begin position="1"/>
        <end position="117"/>
    </location>
</feature>
<evidence type="ECO:0000256" key="3">
    <source>
        <dbReference type="RuleBase" id="RU362132"/>
    </source>
</evidence>
<feature type="domain" description="Thiamine pyrophosphate enzyme central" evidence="4">
    <location>
        <begin position="189"/>
        <end position="317"/>
    </location>
</feature>
<dbReference type="InterPro" id="IPR029035">
    <property type="entry name" value="DHS-like_NAD/FAD-binding_dom"/>
</dbReference>
<comment type="caution">
    <text evidence="7">The sequence shown here is derived from an EMBL/GenBank/DDBJ whole genome shotgun (WGS) entry which is preliminary data.</text>
</comment>
<sequence length="572" mass="62102">MNIAQYTVNLLRVVGVKRIWGITGDSLNGLADSLRADGAIEWIGVRHEEVAAFAAGAEAEVTGQLSVCAGSCGPGNMHLVNGLYNCYRNGVPVLAIAADIPSPERGSHYFQETDPQQLFAGCSVFCEKITTPGQMPMLLETALRQAILKRSVSIIVLPGDVALEPMPKNTPIKWQNPLPATVEPCAEIIRQAADMLNGVGKVTLLCGAGCQGAHDAVMSLAENQSAPIVHALRGKEFIEHDNPYDVGMTGLIGFESGYQAMENADVLLLLGTGFPYRHFYPQTAKVIQVDRDPQAIGRHVQVDLGVVGDVLPAIKALLPMINRKPEHEFLQRCRQHYHASRKKLDAQAETGHRSERVHPQTLAKMISEKAAENAIITCDVGTPTLWSARYIQTNGKRRLMGSFNHGSMANALAQAMGAQMVDRKRQVIAFCGDGGFSMLMGDLLTLKPYELPVKIVVLNNSALGFVDLEMKAAGFVSNATELNNPSFAAIASACGIGSHRVNRPDQLSKAMDEWLKEPGPSLLEVITDRHELSLPPKMEFAYGRGFSLYALKAVLNGYGNELIELAKVNLFR</sequence>
<evidence type="ECO:0000259" key="5">
    <source>
        <dbReference type="Pfam" id="PF02775"/>
    </source>
</evidence>
<dbReference type="Proteomes" id="UP001500604">
    <property type="component" value="Unassembled WGS sequence"/>
</dbReference>
<dbReference type="EMBL" id="BAABFL010000431">
    <property type="protein sequence ID" value="GAA4650972.1"/>
    <property type="molecule type" value="Genomic_DNA"/>
</dbReference>
<protein>
    <submittedName>
        <fullName evidence="7">Ubiquinone-dependent pyruvate dehydrogenase</fullName>
    </submittedName>
</protein>
<evidence type="ECO:0000313" key="7">
    <source>
        <dbReference type="EMBL" id="GAA4650972.1"/>
    </source>
</evidence>
<keyword evidence="2 3" id="KW-0786">Thiamine pyrophosphate</keyword>
<name>A0ABP8V7Q6_9GAMM</name>
<evidence type="ECO:0000256" key="1">
    <source>
        <dbReference type="ARBA" id="ARBA00007812"/>
    </source>
</evidence>
<dbReference type="PANTHER" id="PTHR42981">
    <property type="entry name" value="PYRUVATE DEHYDROGENASE [UBIQUINONE]"/>
    <property type="match status" value="1"/>
</dbReference>
<dbReference type="Gene3D" id="3.40.50.1220">
    <property type="entry name" value="TPP-binding domain"/>
    <property type="match status" value="1"/>
</dbReference>
<keyword evidence="7" id="KW-0830">Ubiquinone</keyword>
<gene>
    <name evidence="7" type="primary">poxB</name>
    <name evidence="7" type="ORF">GCM10023116_32550</name>
</gene>
<keyword evidence="8" id="KW-1185">Reference proteome</keyword>
<organism evidence="7 8">
    <name type="scientific">Kistimonas scapharcae</name>
    <dbReference type="NCBI Taxonomy" id="1036133"/>
    <lineage>
        <taxon>Bacteria</taxon>
        <taxon>Pseudomonadati</taxon>
        <taxon>Pseudomonadota</taxon>
        <taxon>Gammaproteobacteria</taxon>
        <taxon>Oceanospirillales</taxon>
        <taxon>Endozoicomonadaceae</taxon>
        <taxon>Kistimonas</taxon>
    </lineage>
</organism>
<dbReference type="InterPro" id="IPR011766">
    <property type="entry name" value="TPP_enzyme_TPP-bd"/>
</dbReference>
<dbReference type="InterPro" id="IPR012000">
    <property type="entry name" value="Thiamin_PyroP_enz_cen_dom"/>
</dbReference>
<accession>A0ABP8V7Q6</accession>
<evidence type="ECO:0000256" key="2">
    <source>
        <dbReference type="ARBA" id="ARBA00023052"/>
    </source>
</evidence>
<dbReference type="InterPro" id="IPR029061">
    <property type="entry name" value="THDP-binding"/>
</dbReference>
<dbReference type="SUPFAM" id="SSF52467">
    <property type="entry name" value="DHS-like NAD/FAD-binding domain"/>
    <property type="match status" value="1"/>
</dbReference>
<dbReference type="RefSeq" id="WP_345197259.1">
    <property type="nucleotide sequence ID" value="NZ_BAABFL010000431.1"/>
</dbReference>
<reference evidence="8" key="1">
    <citation type="journal article" date="2019" name="Int. J. Syst. Evol. Microbiol.">
        <title>The Global Catalogue of Microorganisms (GCM) 10K type strain sequencing project: providing services to taxonomists for standard genome sequencing and annotation.</title>
        <authorList>
            <consortium name="The Broad Institute Genomics Platform"/>
            <consortium name="The Broad Institute Genome Sequencing Center for Infectious Disease"/>
            <person name="Wu L."/>
            <person name="Ma J."/>
        </authorList>
    </citation>
    <scope>NUCLEOTIDE SEQUENCE [LARGE SCALE GENOMIC DNA]</scope>
    <source>
        <strain evidence="8">JCM 17805</strain>
    </source>
</reference>
<dbReference type="Pfam" id="PF02776">
    <property type="entry name" value="TPP_enzyme_N"/>
    <property type="match status" value="1"/>
</dbReference>
<dbReference type="PANTHER" id="PTHR42981:SF2">
    <property type="entry name" value="PYRUVATE DEHYDROGENASE [UBIQUINONE]"/>
    <property type="match status" value="1"/>
</dbReference>
<keyword evidence="7" id="KW-0670">Pyruvate</keyword>
<comment type="similarity">
    <text evidence="1 3">Belongs to the TPP enzyme family.</text>
</comment>
<dbReference type="InterPro" id="IPR047212">
    <property type="entry name" value="TPP_POXB-like"/>
</dbReference>